<dbReference type="GeneTree" id="ENSGT00940000176839"/>
<keyword evidence="2" id="KW-1185">Reference proteome</keyword>
<accession>A0A3P9BLJ4</accession>
<dbReference type="Ensembl" id="ENSMZET00005011167.1">
    <property type="protein sequence ID" value="ENSMZEP00005010790.1"/>
    <property type="gene ID" value="ENSMZEG00005008104.1"/>
</dbReference>
<reference evidence="1 2" key="1">
    <citation type="journal article" date="2014" name="Nature">
        <title>The genomic substrate for adaptive radiation in African cichlid fish.</title>
        <authorList>
            <person name="Brawand D."/>
            <person name="Wagner C.E."/>
            <person name="Li Y.I."/>
            <person name="Malinsky M."/>
            <person name="Keller I."/>
            <person name="Fan S."/>
            <person name="Simakov O."/>
            <person name="Ng A.Y."/>
            <person name="Lim Z.W."/>
            <person name="Bezault E."/>
            <person name="Turner-Maier J."/>
            <person name="Johnson J."/>
            <person name="Alcazar R."/>
            <person name="Noh H.J."/>
            <person name="Russell P."/>
            <person name="Aken B."/>
            <person name="Alfoldi J."/>
            <person name="Amemiya C."/>
            <person name="Azzouzi N."/>
            <person name="Baroiller J.F."/>
            <person name="Barloy-Hubler F."/>
            <person name="Berlin A."/>
            <person name="Bloomquist R."/>
            <person name="Carleton K.L."/>
            <person name="Conte M.A."/>
            <person name="D'Cotta H."/>
            <person name="Eshel O."/>
            <person name="Gaffney L."/>
            <person name="Galibert F."/>
            <person name="Gante H.F."/>
            <person name="Gnerre S."/>
            <person name="Greuter L."/>
            <person name="Guyon R."/>
            <person name="Haddad N.S."/>
            <person name="Haerty W."/>
            <person name="Harris R.M."/>
            <person name="Hofmann H.A."/>
            <person name="Hourlier T."/>
            <person name="Hulata G."/>
            <person name="Jaffe D.B."/>
            <person name="Lara M."/>
            <person name="Lee A.P."/>
            <person name="MacCallum I."/>
            <person name="Mwaiko S."/>
            <person name="Nikaido M."/>
            <person name="Nishihara H."/>
            <person name="Ozouf-Costaz C."/>
            <person name="Penman D.J."/>
            <person name="Przybylski D."/>
            <person name="Rakotomanga M."/>
            <person name="Renn S.C.P."/>
            <person name="Ribeiro F.J."/>
            <person name="Ron M."/>
            <person name="Salzburger W."/>
            <person name="Sanchez-Pulido L."/>
            <person name="Santos M.E."/>
            <person name="Searle S."/>
            <person name="Sharpe T."/>
            <person name="Swofford R."/>
            <person name="Tan F.J."/>
            <person name="Williams L."/>
            <person name="Young S."/>
            <person name="Yin S."/>
            <person name="Okada N."/>
            <person name="Kocher T.D."/>
            <person name="Miska E.A."/>
            <person name="Lander E.S."/>
            <person name="Venkatesh B."/>
            <person name="Fernald R.D."/>
            <person name="Meyer A."/>
            <person name="Ponting C.P."/>
            <person name="Streelman J.T."/>
            <person name="Lindblad-Toh K."/>
            <person name="Seehausen O."/>
            <person name="Di Palma F."/>
        </authorList>
    </citation>
    <scope>NUCLEOTIDE SEQUENCE</scope>
</reference>
<evidence type="ECO:0000313" key="1">
    <source>
        <dbReference type="Ensembl" id="ENSMZEP00005010790.1"/>
    </source>
</evidence>
<organism evidence="1 2">
    <name type="scientific">Maylandia zebra</name>
    <name type="common">zebra mbuna</name>
    <dbReference type="NCBI Taxonomy" id="106582"/>
    <lineage>
        <taxon>Eukaryota</taxon>
        <taxon>Metazoa</taxon>
        <taxon>Chordata</taxon>
        <taxon>Craniata</taxon>
        <taxon>Vertebrata</taxon>
        <taxon>Euteleostomi</taxon>
        <taxon>Actinopterygii</taxon>
        <taxon>Neopterygii</taxon>
        <taxon>Teleostei</taxon>
        <taxon>Neoteleostei</taxon>
        <taxon>Acanthomorphata</taxon>
        <taxon>Ovalentaria</taxon>
        <taxon>Cichlomorphae</taxon>
        <taxon>Cichliformes</taxon>
        <taxon>Cichlidae</taxon>
        <taxon>African cichlids</taxon>
        <taxon>Pseudocrenilabrinae</taxon>
        <taxon>Haplochromini</taxon>
        <taxon>Maylandia</taxon>
        <taxon>Maylandia zebra complex</taxon>
    </lineage>
</organism>
<reference evidence="1" key="3">
    <citation type="submission" date="2025-09" db="UniProtKB">
        <authorList>
            <consortium name="Ensembl"/>
        </authorList>
    </citation>
    <scope>IDENTIFICATION</scope>
</reference>
<dbReference type="STRING" id="106582.ENSMZEP00005010790"/>
<dbReference type="InterPro" id="IPR036397">
    <property type="entry name" value="RNaseH_sf"/>
</dbReference>
<evidence type="ECO:0000313" key="2">
    <source>
        <dbReference type="Proteomes" id="UP000265160"/>
    </source>
</evidence>
<name>A0A3P9BLJ4_9CICH</name>
<dbReference type="GO" id="GO:0003676">
    <property type="term" value="F:nucleic acid binding"/>
    <property type="evidence" value="ECO:0007669"/>
    <property type="project" value="InterPro"/>
</dbReference>
<reference evidence="1" key="2">
    <citation type="submission" date="2025-08" db="UniProtKB">
        <authorList>
            <consortium name="Ensembl"/>
        </authorList>
    </citation>
    <scope>IDENTIFICATION</scope>
</reference>
<protein>
    <submittedName>
        <fullName evidence="1">Uncharacterized protein</fullName>
    </submittedName>
</protein>
<dbReference type="Proteomes" id="UP000265160">
    <property type="component" value="LG2"/>
</dbReference>
<proteinExistence type="predicted"/>
<sequence length="107" mass="12030">MLSCRAEADKPSLFLSLYNPLECLHDDKSMSTLLCVSGCESQEWPTCSPELNPTEHLVTNITTLAVLRQTLVQEWDAIARQCVTKVVTSMRRRCLAVVNVYDSSTCY</sequence>
<dbReference type="AlphaFoldDB" id="A0A3P9BLJ4"/>
<dbReference type="Gene3D" id="3.30.420.10">
    <property type="entry name" value="Ribonuclease H-like superfamily/Ribonuclease H"/>
    <property type="match status" value="1"/>
</dbReference>